<feature type="transmembrane region" description="Helical" evidence="8">
    <location>
        <begin position="413"/>
        <end position="433"/>
    </location>
</feature>
<evidence type="ECO:0000256" key="2">
    <source>
        <dbReference type="ARBA" id="ARBA00022448"/>
    </source>
</evidence>
<comment type="caution">
    <text evidence="10">The sequence shown here is derived from an EMBL/GenBank/DDBJ whole genome shotgun (WGS) entry which is preliminary data.</text>
</comment>
<keyword evidence="6" id="KW-0406">Ion transport</keyword>
<evidence type="ECO:0000313" key="11">
    <source>
        <dbReference type="Proteomes" id="UP000472971"/>
    </source>
</evidence>
<dbReference type="EMBL" id="JAAIWN010000018">
    <property type="protein sequence ID" value="NEY81612.1"/>
    <property type="molecule type" value="Genomic_DNA"/>
</dbReference>
<name>A0A6B3VX99_9BACI</name>
<evidence type="ECO:0000256" key="1">
    <source>
        <dbReference type="ARBA" id="ARBA00004651"/>
    </source>
</evidence>
<reference evidence="9 12" key="2">
    <citation type="submission" date="2020-07" db="EMBL/GenBank/DDBJ databases">
        <authorList>
            <person name="Feng H."/>
        </authorList>
    </citation>
    <scope>NUCLEOTIDE SEQUENCE [LARGE SCALE GENOMIC DNA]</scope>
    <source>
        <strain evidence="9">S-12</strain>
        <strain evidence="12">s-12</strain>
    </source>
</reference>
<dbReference type="InterPro" id="IPR003445">
    <property type="entry name" value="Cat_transpt"/>
</dbReference>
<dbReference type="PANTHER" id="PTHR32024">
    <property type="entry name" value="TRK SYSTEM POTASSIUM UPTAKE PROTEIN TRKG-RELATED"/>
    <property type="match status" value="1"/>
</dbReference>
<dbReference type="AlphaFoldDB" id="A0A6B3VX99"/>
<evidence type="ECO:0000256" key="7">
    <source>
        <dbReference type="ARBA" id="ARBA00023136"/>
    </source>
</evidence>
<feature type="transmembrane region" description="Helical" evidence="8">
    <location>
        <begin position="45"/>
        <end position="65"/>
    </location>
</feature>
<keyword evidence="11" id="KW-1185">Reference proteome</keyword>
<proteinExistence type="predicted"/>
<feature type="transmembrane region" description="Helical" evidence="8">
    <location>
        <begin position="315"/>
        <end position="335"/>
    </location>
</feature>
<dbReference type="GO" id="GO:0005886">
    <property type="term" value="C:plasma membrane"/>
    <property type="evidence" value="ECO:0007669"/>
    <property type="project" value="UniProtKB-SubCell"/>
</dbReference>
<dbReference type="Pfam" id="PF02386">
    <property type="entry name" value="TrkH"/>
    <property type="match status" value="1"/>
</dbReference>
<evidence type="ECO:0000256" key="3">
    <source>
        <dbReference type="ARBA" id="ARBA00022475"/>
    </source>
</evidence>
<sequence>MKKAREKKFTQLTPARAIVGYYLVAVSVSVLLLSLPAAHKEGVKVSFLDTLFTAVSAVSVTGLTVVDLSETYSTLGIFILIFVLQLGAFGVMSLGTFLWLLFGKKIGLKSRKLIMVDQNQGNLSGLVYLIKEILKIVIGIELTGAAVLGVYFLNYFDTWTEAFYHGLFAAVSATTNAGFDITGASLIPFADDYFVQFIVIILITLGAIGFPVLVEVKAFLSRKKTNMRFRFSLFTKVTTVTFASLLIFGIIMIFVLEFQHFFSDVSWHKAFFYSFFQSASSRSAGLATLDISEFSSSTLLVMGSLMFIGASPSSVGGGIRTTTFAIVILFLFHFARGNRSIKIFKREIHDVDISKALAVMILAVFMCFAAIVILSITEKGHSLLEIVFEVCSAFGTVGYSMGITPDLSTIGKFIIMSLMFIGRIGLLSFLFMIGGTEKKTNYHYPKERIIIG</sequence>
<dbReference type="GO" id="GO:0030001">
    <property type="term" value="P:metal ion transport"/>
    <property type="evidence" value="ECO:0007669"/>
    <property type="project" value="UniProtKB-ARBA"/>
</dbReference>
<dbReference type="EMBL" id="JACEIO010000020">
    <property type="protein sequence ID" value="MBA4537355.1"/>
    <property type="molecule type" value="Genomic_DNA"/>
</dbReference>
<dbReference type="Proteomes" id="UP000472971">
    <property type="component" value="Unassembled WGS sequence"/>
</dbReference>
<feature type="transmembrane region" description="Helical" evidence="8">
    <location>
        <begin position="193"/>
        <end position="213"/>
    </location>
</feature>
<evidence type="ECO:0000313" key="10">
    <source>
        <dbReference type="EMBL" id="NEY81612.1"/>
    </source>
</evidence>
<feature type="transmembrane region" description="Helical" evidence="8">
    <location>
        <begin position="233"/>
        <end position="256"/>
    </location>
</feature>
<accession>A0A6B3VX99</accession>
<keyword evidence="7 8" id="KW-0472">Membrane</keyword>
<protein>
    <submittedName>
        <fullName evidence="10">TrkH family potassium uptake protein</fullName>
    </submittedName>
</protein>
<evidence type="ECO:0000313" key="9">
    <source>
        <dbReference type="EMBL" id="MBA4537355.1"/>
    </source>
</evidence>
<dbReference type="GO" id="GO:0008324">
    <property type="term" value="F:monoatomic cation transmembrane transporter activity"/>
    <property type="evidence" value="ECO:0007669"/>
    <property type="project" value="InterPro"/>
</dbReference>
<dbReference type="Proteomes" id="UP000570010">
    <property type="component" value="Unassembled WGS sequence"/>
</dbReference>
<reference evidence="10 11" key="1">
    <citation type="submission" date="2020-02" db="EMBL/GenBank/DDBJ databases">
        <title>Bacillus aquiflavi sp. nov., isolated from yellow water of strong flavor Chinese baijiu in Yibin region of China.</title>
        <authorList>
            <person name="Xie J."/>
        </authorList>
    </citation>
    <scope>NUCLEOTIDE SEQUENCE [LARGE SCALE GENOMIC DNA]</scope>
    <source>
        <strain evidence="10 11">3H-10</strain>
    </source>
</reference>
<gene>
    <name evidence="10" type="ORF">G4D64_08820</name>
    <name evidence="9" type="ORF">H1Z61_09420</name>
</gene>
<dbReference type="RefSeq" id="WP_163242047.1">
    <property type="nucleotide sequence ID" value="NZ_CP082780.1"/>
</dbReference>
<evidence type="ECO:0000256" key="8">
    <source>
        <dbReference type="SAM" id="Phobius"/>
    </source>
</evidence>
<keyword evidence="5 8" id="KW-1133">Transmembrane helix</keyword>
<feature type="transmembrane region" description="Helical" evidence="8">
    <location>
        <begin position="133"/>
        <end position="153"/>
    </location>
</feature>
<comment type="subcellular location">
    <subcellularLocation>
        <location evidence="1">Cell membrane</location>
        <topology evidence="1">Multi-pass membrane protein</topology>
    </subcellularLocation>
</comment>
<evidence type="ECO:0000313" key="12">
    <source>
        <dbReference type="Proteomes" id="UP000570010"/>
    </source>
</evidence>
<evidence type="ECO:0000256" key="4">
    <source>
        <dbReference type="ARBA" id="ARBA00022692"/>
    </source>
</evidence>
<dbReference type="PANTHER" id="PTHR32024:SF4">
    <property type="entry name" value="KTR SYSTEM POTASSIUM UPTAKE PROTEIN D"/>
    <property type="match status" value="1"/>
</dbReference>
<keyword evidence="2" id="KW-0813">Transport</keyword>
<evidence type="ECO:0000256" key="6">
    <source>
        <dbReference type="ARBA" id="ARBA00023065"/>
    </source>
</evidence>
<organism evidence="10 11">
    <name type="scientific">Bacillus aquiflavi</name>
    <dbReference type="NCBI Taxonomy" id="2672567"/>
    <lineage>
        <taxon>Bacteria</taxon>
        <taxon>Bacillati</taxon>
        <taxon>Bacillota</taxon>
        <taxon>Bacilli</taxon>
        <taxon>Bacillales</taxon>
        <taxon>Bacillaceae</taxon>
        <taxon>Bacillus</taxon>
    </lineage>
</organism>
<feature type="transmembrane region" description="Helical" evidence="8">
    <location>
        <begin position="356"/>
        <end position="376"/>
    </location>
</feature>
<feature type="transmembrane region" description="Helical" evidence="8">
    <location>
        <begin position="77"/>
        <end position="102"/>
    </location>
</feature>
<feature type="transmembrane region" description="Helical" evidence="8">
    <location>
        <begin position="20"/>
        <end position="38"/>
    </location>
</feature>
<keyword evidence="3" id="KW-1003">Cell membrane</keyword>
<evidence type="ECO:0000256" key="5">
    <source>
        <dbReference type="ARBA" id="ARBA00022989"/>
    </source>
</evidence>
<keyword evidence="4 8" id="KW-0812">Transmembrane</keyword>